<dbReference type="InterPro" id="IPR036271">
    <property type="entry name" value="Tet_transcr_reg_TetR-rel_C_sf"/>
</dbReference>
<comment type="caution">
    <text evidence="4">The sequence shown here is derived from an EMBL/GenBank/DDBJ whole genome shotgun (WGS) entry which is preliminary data.</text>
</comment>
<evidence type="ECO:0000313" key="5">
    <source>
        <dbReference type="Proteomes" id="UP000055702"/>
    </source>
</evidence>
<reference evidence="4 5" key="1">
    <citation type="submission" date="2016-01" db="EMBL/GenBank/DDBJ databases">
        <title>Draft genome of the antarctic isolate Shewanella frigidimarina Ag06-30.</title>
        <authorList>
            <person name="Parmeciano Di Noto G."/>
            <person name="Vazquez S."/>
            <person name="Mac Cormack W."/>
            <person name="Iriarte A."/>
            <person name="Quiroga C."/>
        </authorList>
    </citation>
    <scope>NUCLEOTIDE SEQUENCE [LARGE SCALE GENOMIC DNA]</scope>
    <source>
        <strain evidence="4 5">Ag06-30</strain>
    </source>
</reference>
<evidence type="ECO:0000259" key="3">
    <source>
        <dbReference type="Pfam" id="PF13305"/>
    </source>
</evidence>
<dbReference type="Proteomes" id="UP000055702">
    <property type="component" value="Unassembled WGS sequence"/>
</dbReference>
<accession>A0A106C1H5</accession>
<sequence>MARRKEHTHEQIRHMAISAVVEHLQCHGVDNLSLRKVATTIGYVPSTLINIFGSYQYLLLAVSEQTLLQLAAQLQLIKPTTPKQTIEQMAIVYSQFALANRRCFRLVFELTMTDDQPLPAAHLGLIKSLFSDVESQLSQYFPSACEQEVEMMSRVLWGGIHGLTCLSLDGKLFETQSCLQDMLTSHVSSYIDGMSIKRNSNAAN</sequence>
<dbReference type="InterPro" id="IPR025996">
    <property type="entry name" value="MT1864/Rv1816-like_C"/>
</dbReference>
<dbReference type="AlphaFoldDB" id="A0A106C1H5"/>
<dbReference type="RefSeq" id="WP_059745181.1">
    <property type="nucleotide sequence ID" value="NZ_JBOZOX010000020.1"/>
</dbReference>
<keyword evidence="2" id="KW-0804">Transcription</keyword>
<dbReference type="InterPro" id="IPR009057">
    <property type="entry name" value="Homeodomain-like_sf"/>
</dbReference>
<dbReference type="EMBL" id="LRDC01000012">
    <property type="protein sequence ID" value="KVX02520.1"/>
    <property type="molecule type" value="Genomic_DNA"/>
</dbReference>
<dbReference type="Pfam" id="PF13305">
    <property type="entry name" value="TetR_C_33"/>
    <property type="match status" value="1"/>
</dbReference>
<dbReference type="SUPFAM" id="SSF48498">
    <property type="entry name" value="Tetracyclin repressor-like, C-terminal domain"/>
    <property type="match status" value="1"/>
</dbReference>
<evidence type="ECO:0000256" key="1">
    <source>
        <dbReference type="ARBA" id="ARBA00023015"/>
    </source>
</evidence>
<protein>
    <submittedName>
        <fullName evidence="4">TetR family transcriptional regulator</fullName>
    </submittedName>
</protein>
<name>A0A106C1H5_SHEFR</name>
<keyword evidence="1" id="KW-0805">Transcription regulation</keyword>
<dbReference type="Gene3D" id="1.10.357.10">
    <property type="entry name" value="Tetracycline Repressor, domain 2"/>
    <property type="match status" value="1"/>
</dbReference>
<organism evidence="4">
    <name type="scientific">Shewanella frigidimarina</name>
    <dbReference type="NCBI Taxonomy" id="56812"/>
    <lineage>
        <taxon>Bacteria</taxon>
        <taxon>Pseudomonadati</taxon>
        <taxon>Pseudomonadota</taxon>
        <taxon>Gammaproteobacteria</taxon>
        <taxon>Alteromonadales</taxon>
        <taxon>Shewanellaceae</taxon>
        <taxon>Shewanella</taxon>
    </lineage>
</organism>
<evidence type="ECO:0000256" key="2">
    <source>
        <dbReference type="ARBA" id="ARBA00023163"/>
    </source>
</evidence>
<feature type="domain" description="HTH-type transcriptional regulator MT1864/Rv1816-like C-terminal" evidence="3">
    <location>
        <begin position="87"/>
        <end position="176"/>
    </location>
</feature>
<gene>
    <name evidence="4" type="ORF">AWJ07_13460</name>
</gene>
<evidence type="ECO:0000313" key="4">
    <source>
        <dbReference type="EMBL" id="KVX02520.1"/>
    </source>
</evidence>
<proteinExistence type="predicted"/>
<dbReference type="SUPFAM" id="SSF46689">
    <property type="entry name" value="Homeodomain-like"/>
    <property type="match status" value="1"/>
</dbReference>